<sequence length="105" mass="11467">MTRITETRGAAETEPVGLGRAYAVVDRHVGAWLPVAWKLAVFYAAWLGLALAARSVVVTPEALQLAAIAYWFGWLFAVVTVVVGAFVVLTSVLDQYRLTARQAKY</sequence>
<accession>A0A0U5GZL0</accession>
<keyword evidence="1" id="KW-1133">Transmembrane helix</keyword>
<dbReference type="Proteomes" id="UP000066737">
    <property type="component" value="Chromosome I"/>
</dbReference>
<dbReference type="GeneID" id="26658762"/>
<feature type="transmembrane region" description="Helical" evidence="1">
    <location>
        <begin position="68"/>
        <end position="93"/>
    </location>
</feature>
<feature type="transmembrane region" description="Helical" evidence="1">
    <location>
        <begin position="35"/>
        <end position="56"/>
    </location>
</feature>
<protein>
    <submittedName>
        <fullName evidence="2">Uncharacterized protein</fullName>
    </submittedName>
</protein>
<organism evidence="2 3">
    <name type="scientific">Halobacterium hubeiense</name>
    <dbReference type="NCBI Taxonomy" id="1407499"/>
    <lineage>
        <taxon>Archaea</taxon>
        <taxon>Methanobacteriati</taxon>
        <taxon>Methanobacteriota</taxon>
        <taxon>Stenosarchaea group</taxon>
        <taxon>Halobacteria</taxon>
        <taxon>Halobacteriales</taxon>
        <taxon>Halobacteriaceae</taxon>
        <taxon>Halobacterium</taxon>
    </lineage>
</organism>
<evidence type="ECO:0000313" key="2">
    <source>
        <dbReference type="EMBL" id="CQH54549.1"/>
    </source>
</evidence>
<keyword evidence="1" id="KW-0812">Transmembrane</keyword>
<evidence type="ECO:0000256" key="1">
    <source>
        <dbReference type="SAM" id="Phobius"/>
    </source>
</evidence>
<dbReference type="RefSeq" id="WP_059056538.1">
    <property type="nucleotide sequence ID" value="NZ_CEML01000002.1"/>
</dbReference>
<dbReference type="EMBL" id="LN831302">
    <property type="protein sequence ID" value="CQH54549.1"/>
    <property type="molecule type" value="Genomic_DNA"/>
</dbReference>
<name>A0A0U5GZL0_9EURY</name>
<dbReference type="AlphaFoldDB" id="A0A0U5GZL0"/>
<keyword evidence="3" id="KW-1185">Reference proteome</keyword>
<proteinExistence type="predicted"/>
<dbReference type="OrthoDB" id="252669at2157"/>
<reference evidence="3" key="1">
    <citation type="journal article" date="2016" name="Environ. Microbiol.">
        <title>The complete genome of a viable archaeum isolated from 123-million-year-old rock salt.</title>
        <authorList>
            <person name="Jaakkola S.T."/>
            <person name="Pfeiffer F."/>
            <person name="Ravantti J.J."/>
            <person name="Guo Q."/>
            <person name="Liu Y."/>
            <person name="Chen X."/>
            <person name="Ma H."/>
            <person name="Yang C."/>
            <person name="Oksanen H.M."/>
            <person name="Bamford D.H."/>
        </authorList>
    </citation>
    <scope>NUCLEOTIDE SEQUENCE</scope>
    <source>
        <strain evidence="3">JI20-1</strain>
    </source>
</reference>
<gene>
    <name evidence="2" type="ORF">HHUB_2099</name>
</gene>
<evidence type="ECO:0000313" key="3">
    <source>
        <dbReference type="Proteomes" id="UP000066737"/>
    </source>
</evidence>
<dbReference type="KEGG" id="hhb:Hhub_2099"/>
<keyword evidence="1" id="KW-0472">Membrane</keyword>